<sequence>MCQGLIDFGNKFAENFPKYCVYAEILLHKRFEKGTLKR</sequence>
<evidence type="ECO:0000313" key="1">
    <source>
        <dbReference type="EMBL" id="ACA39121.1"/>
    </source>
</evidence>
<name>B1HQH4_LYSSC</name>
<dbReference type="HOGENOM" id="CLU_3329724_0_0_9"/>
<gene>
    <name evidence="1" type="ordered locus">Bsph_1521</name>
</gene>
<proteinExistence type="predicted"/>
<dbReference type="EnsemblBacteria" id="ACA39121">
    <property type="protein sequence ID" value="ACA39121"/>
    <property type="gene ID" value="Bsph_1521"/>
</dbReference>
<accession>B1HQH4</accession>
<reference evidence="1 2" key="1">
    <citation type="journal article" date="2008" name="J. Bacteriol.">
        <title>Complete genome sequence of the mosquitocidal bacterium Bacillus sphaericus C3-41 and comparison with those of closely related Bacillus species.</title>
        <authorList>
            <person name="Hu X."/>
            <person name="Fan W."/>
            <person name="Han B."/>
            <person name="Liu H."/>
            <person name="Zheng D."/>
            <person name="Li Q."/>
            <person name="Dong W."/>
            <person name="Yan J."/>
            <person name="Gao M."/>
            <person name="Berry C."/>
            <person name="Yuan Z."/>
        </authorList>
    </citation>
    <scope>NUCLEOTIDE SEQUENCE [LARGE SCALE GENOMIC DNA]</scope>
    <source>
        <strain evidence="1 2">C3-41</strain>
    </source>
</reference>
<evidence type="ECO:0000313" key="2">
    <source>
        <dbReference type="Proteomes" id="UP000002164"/>
    </source>
</evidence>
<protein>
    <submittedName>
        <fullName evidence="1">Uncharacterized protein</fullName>
    </submittedName>
</protein>
<dbReference type="EMBL" id="CP000817">
    <property type="protein sequence ID" value="ACA39121.1"/>
    <property type="molecule type" value="Genomic_DNA"/>
</dbReference>
<dbReference type="AlphaFoldDB" id="B1HQH4"/>
<dbReference type="Proteomes" id="UP000002164">
    <property type="component" value="Chromosome"/>
</dbReference>
<organism evidence="1 2">
    <name type="scientific">Lysinibacillus sphaericus (strain C3-41)</name>
    <dbReference type="NCBI Taxonomy" id="444177"/>
    <lineage>
        <taxon>Bacteria</taxon>
        <taxon>Bacillati</taxon>
        <taxon>Bacillota</taxon>
        <taxon>Bacilli</taxon>
        <taxon>Bacillales</taxon>
        <taxon>Bacillaceae</taxon>
        <taxon>Lysinibacillus</taxon>
    </lineage>
</organism>
<dbReference type="KEGG" id="lsp:Bsph_1521"/>